<dbReference type="InterPro" id="IPR036388">
    <property type="entry name" value="WH-like_DNA-bd_sf"/>
</dbReference>
<dbReference type="Proteomes" id="UP001341444">
    <property type="component" value="Unassembled WGS sequence"/>
</dbReference>
<dbReference type="Pfam" id="PF08220">
    <property type="entry name" value="HTH_DeoR"/>
    <property type="match status" value="1"/>
</dbReference>
<evidence type="ECO:0000259" key="4">
    <source>
        <dbReference type="Pfam" id="PF08220"/>
    </source>
</evidence>
<dbReference type="InterPro" id="IPR001034">
    <property type="entry name" value="DeoR_HTH"/>
</dbReference>
<name>A0ABU6MJ60_9BACI</name>
<dbReference type="EMBL" id="JARMAB010000022">
    <property type="protein sequence ID" value="MED1204442.1"/>
    <property type="molecule type" value="Genomic_DNA"/>
</dbReference>
<dbReference type="CDD" id="cd00090">
    <property type="entry name" value="HTH_ARSR"/>
    <property type="match status" value="1"/>
</dbReference>
<dbReference type="InterPro" id="IPR011991">
    <property type="entry name" value="ArsR-like_HTH"/>
</dbReference>
<dbReference type="SUPFAM" id="SSF46785">
    <property type="entry name" value="Winged helix' DNA-binding domain"/>
    <property type="match status" value="1"/>
</dbReference>
<evidence type="ECO:0000256" key="1">
    <source>
        <dbReference type="ARBA" id="ARBA00023015"/>
    </source>
</evidence>
<comment type="caution">
    <text evidence="5">The sequence shown here is derived from an EMBL/GenBank/DDBJ whole genome shotgun (WGS) entry which is preliminary data.</text>
</comment>
<protein>
    <submittedName>
        <fullName evidence="5">Transcriptional regulator</fullName>
    </submittedName>
</protein>
<dbReference type="PANTHER" id="PTHR38600">
    <property type="entry name" value="TRANSCRIPTIONAL REGULATORY PROTEIN"/>
    <property type="match status" value="1"/>
</dbReference>
<dbReference type="PANTHER" id="PTHR38600:SF2">
    <property type="entry name" value="SLL0088 PROTEIN"/>
    <property type="match status" value="1"/>
</dbReference>
<accession>A0ABU6MJ60</accession>
<reference evidence="5 6" key="1">
    <citation type="submission" date="2023-03" db="EMBL/GenBank/DDBJ databases">
        <title>Bacillus Genome Sequencing.</title>
        <authorList>
            <person name="Dunlap C."/>
        </authorList>
    </citation>
    <scope>NUCLEOTIDE SEQUENCE [LARGE SCALE GENOMIC DNA]</scope>
    <source>
        <strain evidence="5 6">B-23453</strain>
    </source>
</reference>
<evidence type="ECO:0000313" key="6">
    <source>
        <dbReference type="Proteomes" id="UP001341444"/>
    </source>
</evidence>
<dbReference type="Gene3D" id="1.10.10.10">
    <property type="entry name" value="Winged helix-like DNA-binding domain superfamily/Winged helix DNA-binding domain"/>
    <property type="match status" value="1"/>
</dbReference>
<keyword evidence="3" id="KW-0804">Transcription</keyword>
<proteinExistence type="predicted"/>
<feature type="domain" description="HTH deoR-type" evidence="4">
    <location>
        <begin position="9"/>
        <end position="51"/>
    </location>
</feature>
<gene>
    <name evidence="5" type="ORF">P4T90_15445</name>
</gene>
<sequence>MTKQAPTKEEILYLIKKYKKLSVTDFEAHLGITGMAIRRHLNKLEADGLIETETIRQNMGRPVQLYGLTKQGEGWFPKNYSSITVDFLQDIEEINGPEMIDSLFEKRETRLEKKYKDRIEDKNLAERVAELAKIQNENGYMVEWEDKGNGEYELIEYNCPIFEVAHRYTKACACEQSLFKKVLQTDQIEQACCMAKGGKHCKYIIREQAAAQ</sequence>
<keyword evidence="1" id="KW-0805">Transcription regulation</keyword>
<evidence type="ECO:0000256" key="2">
    <source>
        <dbReference type="ARBA" id="ARBA00023125"/>
    </source>
</evidence>
<dbReference type="InterPro" id="IPR036390">
    <property type="entry name" value="WH_DNA-bd_sf"/>
</dbReference>
<evidence type="ECO:0000256" key="3">
    <source>
        <dbReference type="ARBA" id="ARBA00023163"/>
    </source>
</evidence>
<dbReference type="RefSeq" id="WP_066269577.1">
    <property type="nucleotide sequence ID" value="NZ_JARMAB010000022.1"/>
</dbReference>
<organism evidence="5 6">
    <name type="scientific">Heyndrickxia acidicola</name>
    <dbReference type="NCBI Taxonomy" id="209389"/>
    <lineage>
        <taxon>Bacteria</taxon>
        <taxon>Bacillati</taxon>
        <taxon>Bacillota</taxon>
        <taxon>Bacilli</taxon>
        <taxon>Bacillales</taxon>
        <taxon>Bacillaceae</taxon>
        <taxon>Heyndrickxia</taxon>
    </lineage>
</organism>
<keyword evidence="2" id="KW-0238">DNA-binding</keyword>
<keyword evidence="6" id="KW-1185">Reference proteome</keyword>
<evidence type="ECO:0000313" key="5">
    <source>
        <dbReference type="EMBL" id="MED1204442.1"/>
    </source>
</evidence>